<organism evidence="2 3">
    <name type="scientific">Spirosoma foliorum</name>
    <dbReference type="NCBI Taxonomy" id="2710596"/>
    <lineage>
        <taxon>Bacteria</taxon>
        <taxon>Pseudomonadati</taxon>
        <taxon>Bacteroidota</taxon>
        <taxon>Cytophagia</taxon>
        <taxon>Cytophagales</taxon>
        <taxon>Cytophagaceae</taxon>
        <taxon>Spirosoma</taxon>
    </lineage>
</organism>
<sequence length="90" mass="10345">MIRPTICEHLSALTEIRTAREYVCEECIKTGDSWVHLRTCQTCGTTLCCDSSPNKHATKHFLVSEHPVVVSSEPGERWLWCFVDEQMVNY</sequence>
<dbReference type="InterPro" id="IPR013083">
    <property type="entry name" value="Znf_RING/FYVE/PHD"/>
</dbReference>
<dbReference type="SUPFAM" id="SSF57850">
    <property type="entry name" value="RING/U-box"/>
    <property type="match status" value="1"/>
</dbReference>
<dbReference type="KEGG" id="sfol:H3H32_34260"/>
<evidence type="ECO:0000259" key="1">
    <source>
        <dbReference type="PROSITE" id="PS50271"/>
    </source>
</evidence>
<dbReference type="InterPro" id="IPR001607">
    <property type="entry name" value="Znf_UBP"/>
</dbReference>
<reference evidence="2 3" key="1">
    <citation type="submission" date="2020-07" db="EMBL/GenBank/DDBJ databases">
        <title>Spirosoma foliorum sp. nov., isolated from the leaves on the Nejang mountain Korea, Republic of.</title>
        <authorList>
            <person name="Ho H."/>
            <person name="Lee Y.-J."/>
            <person name="Nurcahyanto D.-A."/>
            <person name="Kim S.-G."/>
        </authorList>
    </citation>
    <scope>NUCLEOTIDE SEQUENCE [LARGE SCALE GENOMIC DNA]</scope>
    <source>
        <strain evidence="2 3">PL0136</strain>
    </source>
</reference>
<evidence type="ECO:0000313" key="2">
    <source>
        <dbReference type="EMBL" id="QMW02900.1"/>
    </source>
</evidence>
<dbReference type="GO" id="GO:0008270">
    <property type="term" value="F:zinc ion binding"/>
    <property type="evidence" value="ECO:0007669"/>
    <property type="project" value="InterPro"/>
</dbReference>
<gene>
    <name evidence="2" type="ORF">H3H32_34260</name>
</gene>
<dbReference type="Proteomes" id="UP000515369">
    <property type="component" value="Chromosome"/>
</dbReference>
<dbReference type="AlphaFoldDB" id="A0A7G5GVK8"/>
<keyword evidence="3" id="KW-1185">Reference proteome</keyword>
<accession>A0A7G5GVK8</accession>
<dbReference type="Pfam" id="PF02148">
    <property type="entry name" value="zf-UBP"/>
    <property type="match status" value="1"/>
</dbReference>
<dbReference type="Gene3D" id="3.30.40.10">
    <property type="entry name" value="Zinc/RING finger domain, C3HC4 (zinc finger)"/>
    <property type="match status" value="1"/>
</dbReference>
<proteinExistence type="predicted"/>
<feature type="domain" description="UBP-type" evidence="1">
    <location>
        <begin position="5"/>
        <end position="90"/>
    </location>
</feature>
<evidence type="ECO:0000313" key="3">
    <source>
        <dbReference type="Proteomes" id="UP000515369"/>
    </source>
</evidence>
<protein>
    <submittedName>
        <fullName evidence="2">UBP-type zinc finger domain-containing protein</fullName>
    </submittedName>
</protein>
<dbReference type="PROSITE" id="PS50271">
    <property type="entry name" value="ZF_UBP"/>
    <property type="match status" value="1"/>
</dbReference>
<name>A0A7G5GVK8_9BACT</name>
<dbReference type="RefSeq" id="WP_182460192.1">
    <property type="nucleotide sequence ID" value="NZ_CP059732.1"/>
</dbReference>
<dbReference type="EMBL" id="CP059732">
    <property type="protein sequence ID" value="QMW02900.1"/>
    <property type="molecule type" value="Genomic_DNA"/>
</dbReference>